<evidence type="ECO:0000256" key="3">
    <source>
        <dbReference type="ARBA" id="ARBA00022676"/>
    </source>
</evidence>
<evidence type="ECO:0000256" key="2">
    <source>
        <dbReference type="ARBA" id="ARBA00022475"/>
    </source>
</evidence>
<dbReference type="CDD" id="cd00761">
    <property type="entry name" value="Glyco_tranf_GTA_type"/>
    <property type="match status" value="1"/>
</dbReference>
<evidence type="ECO:0000256" key="1">
    <source>
        <dbReference type="ARBA" id="ARBA00004236"/>
    </source>
</evidence>
<dbReference type="EMBL" id="CAFBPK010000020">
    <property type="protein sequence ID" value="CAB5024886.1"/>
    <property type="molecule type" value="Genomic_DNA"/>
</dbReference>
<dbReference type="EMBL" id="CAESAI010000043">
    <property type="protein sequence ID" value="CAB4343574.1"/>
    <property type="molecule type" value="Genomic_DNA"/>
</dbReference>
<evidence type="ECO:0000313" key="11">
    <source>
        <dbReference type="EMBL" id="CAB4815843.1"/>
    </source>
</evidence>
<dbReference type="EMBL" id="CAFAAO010000037">
    <property type="protein sequence ID" value="CAB4815843.1"/>
    <property type="molecule type" value="Genomic_DNA"/>
</dbReference>
<accession>A0A6J7R824</accession>
<dbReference type="Gene3D" id="3.90.550.10">
    <property type="entry name" value="Spore Coat Polysaccharide Biosynthesis Protein SpsA, Chain A"/>
    <property type="match status" value="1"/>
</dbReference>
<proteinExistence type="predicted"/>
<evidence type="ECO:0000256" key="5">
    <source>
        <dbReference type="ARBA" id="ARBA00023136"/>
    </source>
</evidence>
<dbReference type="AlphaFoldDB" id="A0A6J7R824"/>
<dbReference type="PANTHER" id="PTHR43646">
    <property type="entry name" value="GLYCOSYLTRANSFERASE"/>
    <property type="match status" value="1"/>
</dbReference>
<evidence type="ECO:0000313" key="13">
    <source>
        <dbReference type="EMBL" id="CAB5024886.1"/>
    </source>
</evidence>
<name>A0A6J7R824_9ZZZZ</name>
<dbReference type="Pfam" id="PF00535">
    <property type="entry name" value="Glycos_transf_2"/>
    <property type="match status" value="1"/>
</dbReference>
<dbReference type="InterPro" id="IPR029044">
    <property type="entry name" value="Nucleotide-diphossugar_trans"/>
</dbReference>
<evidence type="ECO:0000259" key="7">
    <source>
        <dbReference type="Pfam" id="PF00535"/>
    </source>
</evidence>
<feature type="transmembrane region" description="Helical" evidence="6">
    <location>
        <begin position="300"/>
        <end position="321"/>
    </location>
</feature>
<dbReference type="GO" id="GO:0005886">
    <property type="term" value="C:plasma membrane"/>
    <property type="evidence" value="ECO:0007669"/>
    <property type="project" value="UniProtKB-SubCell"/>
</dbReference>
<evidence type="ECO:0000256" key="4">
    <source>
        <dbReference type="ARBA" id="ARBA00022679"/>
    </source>
</evidence>
<keyword evidence="4" id="KW-0808">Transferase</keyword>
<evidence type="ECO:0000313" key="12">
    <source>
        <dbReference type="EMBL" id="CAB4848698.1"/>
    </source>
</evidence>
<dbReference type="PANTHER" id="PTHR43646:SF2">
    <property type="entry name" value="GLYCOSYLTRANSFERASE 2-LIKE DOMAIN-CONTAINING PROTEIN"/>
    <property type="match status" value="1"/>
</dbReference>
<dbReference type="EMBL" id="CAEZYC010000050">
    <property type="protein sequence ID" value="CAB4711464.1"/>
    <property type="molecule type" value="Genomic_DNA"/>
</dbReference>
<keyword evidence="2" id="KW-1003">Cell membrane</keyword>
<sequence>MGQMATTLILIAVVISGLLALHAALNSFWLIKPVPVSISESICILIPARNEELNISECVTSALNQEMLANFEVVVLDDDSSDATLQMVSGIQDPRLTVMSGAAELPAGWLGKNWACHRLAETKSADYLVFLDCDVILEATAVASAISAMQKYELDLVSPYPRQIATTSLARLVQPLLQWSWLTTVPLFFARKTSRSSLAVANGQFLVCKNTSYQSAGGHASVKAQVFDDIELLRSFYRAGFTGSVIDGSKIATCHMYRTDQDLISGYAKSLWKAFGGIFGTIFVNVFFIFVYVFPLTGLFTGQASLAVTAFGFGLISRLISARVSGSRVLPEGLSHPISILAFTWLNCVSWWRHLRGTNTWKSRDLK</sequence>
<gene>
    <name evidence="10" type="ORF">UFOPK2648_00918</name>
    <name evidence="11" type="ORF">UFOPK3037_01665</name>
    <name evidence="12" type="ORF">UFOPK3278_00860</name>
    <name evidence="9" type="ORF">UFOPK3406_01260</name>
    <name evidence="8" type="ORF">UFOPK3925_00847</name>
    <name evidence="13" type="ORF">UFOPK4097_01156</name>
</gene>
<evidence type="ECO:0000256" key="6">
    <source>
        <dbReference type="SAM" id="Phobius"/>
    </source>
</evidence>
<dbReference type="EMBL" id="CAESAD010000005">
    <property type="protein sequence ID" value="CAB4339393.1"/>
    <property type="molecule type" value="Genomic_DNA"/>
</dbReference>
<comment type="subcellular location">
    <subcellularLocation>
        <location evidence="1">Cell membrane</location>
    </subcellularLocation>
</comment>
<feature type="domain" description="Glycosyltransferase 2-like" evidence="7">
    <location>
        <begin position="43"/>
        <end position="159"/>
    </location>
</feature>
<organism evidence="13">
    <name type="scientific">freshwater metagenome</name>
    <dbReference type="NCBI Taxonomy" id="449393"/>
    <lineage>
        <taxon>unclassified sequences</taxon>
        <taxon>metagenomes</taxon>
        <taxon>ecological metagenomes</taxon>
    </lineage>
</organism>
<evidence type="ECO:0000313" key="9">
    <source>
        <dbReference type="EMBL" id="CAB4343574.1"/>
    </source>
</evidence>
<dbReference type="SUPFAM" id="SSF53448">
    <property type="entry name" value="Nucleotide-diphospho-sugar transferases"/>
    <property type="match status" value="1"/>
</dbReference>
<evidence type="ECO:0000313" key="10">
    <source>
        <dbReference type="EMBL" id="CAB4711464.1"/>
    </source>
</evidence>
<reference evidence="13" key="1">
    <citation type="submission" date="2020-05" db="EMBL/GenBank/DDBJ databases">
        <authorList>
            <person name="Chiriac C."/>
            <person name="Salcher M."/>
            <person name="Ghai R."/>
            <person name="Kavagutti S V."/>
        </authorList>
    </citation>
    <scope>NUCLEOTIDE SEQUENCE</scope>
</reference>
<feature type="transmembrane region" description="Helical" evidence="6">
    <location>
        <begin position="274"/>
        <end position="294"/>
    </location>
</feature>
<keyword evidence="6" id="KW-1133">Transmembrane helix</keyword>
<keyword evidence="3" id="KW-0328">Glycosyltransferase</keyword>
<keyword evidence="5 6" id="KW-0472">Membrane</keyword>
<dbReference type="GO" id="GO:0016757">
    <property type="term" value="F:glycosyltransferase activity"/>
    <property type="evidence" value="ECO:0007669"/>
    <property type="project" value="UniProtKB-KW"/>
</dbReference>
<keyword evidence="6" id="KW-0812">Transmembrane</keyword>
<protein>
    <submittedName>
        <fullName evidence="13">Unannotated protein</fullName>
    </submittedName>
</protein>
<feature type="transmembrane region" description="Helical" evidence="6">
    <location>
        <begin position="6"/>
        <end position="31"/>
    </location>
</feature>
<dbReference type="EMBL" id="CAFBIX010000032">
    <property type="protein sequence ID" value="CAB4848698.1"/>
    <property type="molecule type" value="Genomic_DNA"/>
</dbReference>
<dbReference type="InterPro" id="IPR001173">
    <property type="entry name" value="Glyco_trans_2-like"/>
</dbReference>
<evidence type="ECO:0000313" key="8">
    <source>
        <dbReference type="EMBL" id="CAB4339393.1"/>
    </source>
</evidence>